<gene>
    <name evidence="2" type="ORF">JRQ81_013532</name>
</gene>
<keyword evidence="3" id="KW-1185">Reference proteome</keyword>
<name>A0A9Q0Y1A7_9SAUR</name>
<accession>A0A9Q0Y1A7</accession>
<proteinExistence type="predicted"/>
<evidence type="ECO:0000313" key="3">
    <source>
        <dbReference type="Proteomes" id="UP001142489"/>
    </source>
</evidence>
<dbReference type="EMBL" id="JAPFRF010000004">
    <property type="protein sequence ID" value="KAJ7335591.1"/>
    <property type="molecule type" value="Genomic_DNA"/>
</dbReference>
<keyword evidence="1" id="KW-0175">Coiled coil</keyword>
<dbReference type="OrthoDB" id="9909507at2759"/>
<sequence length="233" mass="26650">MLSSESGTDINILETLREMAEELKSLQPIKDSVDCLREAVKKIAVRVGEAEARISELEDTTAAQNTTISALQKSNAELTLKIDQLEGNSRRSNLRILGILVNSFLRTVLELPEDYQLQIERAHRITCSQGSQRPPPFLVKFLSFSVKEFLLRRAREKKDLFWGQGQHRILIFPDYTKSVVQQRKAFATARKLAREKHIEYVVKFPAIFCIRSGSKLLQFHSPEEVEKYVFLSG</sequence>
<dbReference type="Proteomes" id="UP001142489">
    <property type="component" value="Unassembled WGS sequence"/>
</dbReference>
<protein>
    <recommendedName>
        <fullName evidence="4">LINE-1 type transposase domain-containing 1</fullName>
    </recommendedName>
</protein>
<evidence type="ECO:0000256" key="1">
    <source>
        <dbReference type="SAM" id="Coils"/>
    </source>
</evidence>
<dbReference type="Gene3D" id="3.30.250.20">
    <property type="entry name" value="L1 transposable element, C-terminal domain"/>
    <property type="match status" value="1"/>
</dbReference>
<dbReference type="PANTHER" id="PTHR11505">
    <property type="entry name" value="L1 TRANSPOSABLE ELEMENT-RELATED"/>
    <property type="match status" value="1"/>
</dbReference>
<dbReference type="InterPro" id="IPR004244">
    <property type="entry name" value="Transposase_22"/>
</dbReference>
<feature type="coiled-coil region" evidence="1">
    <location>
        <begin position="40"/>
        <end position="88"/>
    </location>
</feature>
<reference evidence="2" key="1">
    <citation type="journal article" date="2023" name="DNA Res.">
        <title>Chromosome-level genome assembly of Phrynocephalus forsythii using third-generation DNA sequencing and Hi-C analysis.</title>
        <authorList>
            <person name="Qi Y."/>
            <person name="Zhao W."/>
            <person name="Zhao Y."/>
            <person name="Niu C."/>
            <person name="Cao S."/>
            <person name="Zhang Y."/>
        </authorList>
    </citation>
    <scope>NUCLEOTIDE SEQUENCE</scope>
    <source>
        <tissue evidence="2">Muscle</tissue>
    </source>
</reference>
<organism evidence="2 3">
    <name type="scientific">Phrynocephalus forsythii</name>
    <dbReference type="NCBI Taxonomy" id="171643"/>
    <lineage>
        <taxon>Eukaryota</taxon>
        <taxon>Metazoa</taxon>
        <taxon>Chordata</taxon>
        <taxon>Craniata</taxon>
        <taxon>Vertebrata</taxon>
        <taxon>Euteleostomi</taxon>
        <taxon>Lepidosauria</taxon>
        <taxon>Squamata</taxon>
        <taxon>Bifurcata</taxon>
        <taxon>Unidentata</taxon>
        <taxon>Episquamata</taxon>
        <taxon>Toxicofera</taxon>
        <taxon>Iguania</taxon>
        <taxon>Acrodonta</taxon>
        <taxon>Agamidae</taxon>
        <taxon>Agaminae</taxon>
        <taxon>Phrynocephalus</taxon>
    </lineage>
</organism>
<comment type="caution">
    <text evidence="2">The sequence shown here is derived from an EMBL/GenBank/DDBJ whole genome shotgun (WGS) entry which is preliminary data.</text>
</comment>
<evidence type="ECO:0008006" key="4">
    <source>
        <dbReference type="Google" id="ProtNLM"/>
    </source>
</evidence>
<dbReference type="AlphaFoldDB" id="A0A9Q0Y1A7"/>
<dbReference type="InterPro" id="IPR042566">
    <property type="entry name" value="L1_C"/>
</dbReference>
<evidence type="ECO:0000313" key="2">
    <source>
        <dbReference type="EMBL" id="KAJ7335591.1"/>
    </source>
</evidence>